<dbReference type="Pfam" id="PF08241">
    <property type="entry name" value="Methyltransf_11"/>
    <property type="match status" value="1"/>
</dbReference>
<evidence type="ECO:0000313" key="2">
    <source>
        <dbReference type="EMBL" id="RXR08824.1"/>
    </source>
</evidence>
<keyword evidence="2" id="KW-0808">Transferase</keyword>
<dbReference type="SUPFAM" id="SSF53335">
    <property type="entry name" value="S-adenosyl-L-methionine-dependent methyltransferases"/>
    <property type="match status" value="1"/>
</dbReference>
<dbReference type="GO" id="GO:0032259">
    <property type="term" value="P:methylation"/>
    <property type="evidence" value="ECO:0007669"/>
    <property type="project" value="UniProtKB-KW"/>
</dbReference>
<dbReference type="EMBL" id="SAWZ01000001">
    <property type="protein sequence ID" value="RXR08824.1"/>
    <property type="molecule type" value="Genomic_DNA"/>
</dbReference>
<evidence type="ECO:0000313" key="3">
    <source>
        <dbReference type="Proteomes" id="UP000289784"/>
    </source>
</evidence>
<dbReference type="RefSeq" id="WP_129469715.1">
    <property type="nucleotide sequence ID" value="NZ_SAWZ01000001.1"/>
</dbReference>
<protein>
    <submittedName>
        <fullName evidence="2">Class I SAM-dependent methyltransferase</fullName>
    </submittedName>
</protein>
<keyword evidence="2" id="KW-0489">Methyltransferase</keyword>
<dbReference type="AlphaFoldDB" id="A0A4Q1JZS6"/>
<feature type="domain" description="Methyltransferase type 11" evidence="1">
    <location>
        <begin position="46"/>
        <end position="133"/>
    </location>
</feature>
<comment type="caution">
    <text evidence="2">The sequence shown here is derived from an EMBL/GenBank/DDBJ whole genome shotgun (WGS) entry which is preliminary data.</text>
</comment>
<dbReference type="PANTHER" id="PTHR43861:SF1">
    <property type="entry name" value="TRANS-ACONITATE 2-METHYLTRANSFERASE"/>
    <property type="match status" value="1"/>
</dbReference>
<keyword evidence="3" id="KW-1185">Reference proteome</keyword>
<sequence length="267" mass="28053">MHRNTITPDAGQQWNAAGYAANAGFVPALGAPVAELLAAQPGERILDLGCGDGVLTAQLQASGATLVGVDASPELVAAAVARGVDAHVVDGQALAFDAEFDAVFSNAALHWMRQPDAVIDGVRRALMPGGRFVGEFGGHGNVAAIVTALRAALHAHGVGEPQFSWFFPTADAYAQRLRAHGFSVQTIALVPRPTPLPTGIGGWLKTFADPFLAGLDQAMRQRVLAEAEALLRPALCDDAGRWSADYVRLRFSARLSTHPHSLQGNPQ</sequence>
<evidence type="ECO:0000259" key="1">
    <source>
        <dbReference type="Pfam" id="PF08241"/>
    </source>
</evidence>
<dbReference type="Gene3D" id="3.40.50.150">
    <property type="entry name" value="Vaccinia Virus protein VP39"/>
    <property type="match status" value="1"/>
</dbReference>
<dbReference type="OrthoDB" id="9760689at2"/>
<dbReference type="Proteomes" id="UP000289784">
    <property type="component" value="Unassembled WGS sequence"/>
</dbReference>
<reference evidence="2 3" key="1">
    <citation type="submission" date="2019-01" db="EMBL/GenBank/DDBJ databases">
        <title>Pseudoxanthomonas composti sp. nov., isolated from compost.</title>
        <authorList>
            <person name="Yang G."/>
        </authorList>
    </citation>
    <scope>NUCLEOTIDE SEQUENCE [LARGE SCALE GENOMIC DNA]</scope>
    <source>
        <strain evidence="2 3">GSS15</strain>
    </source>
</reference>
<organism evidence="2 3">
    <name type="scientific">Pseudoxanthomonas composti</name>
    <dbReference type="NCBI Taxonomy" id="2137479"/>
    <lineage>
        <taxon>Bacteria</taxon>
        <taxon>Pseudomonadati</taxon>
        <taxon>Pseudomonadota</taxon>
        <taxon>Gammaproteobacteria</taxon>
        <taxon>Lysobacterales</taxon>
        <taxon>Lysobacteraceae</taxon>
        <taxon>Pseudoxanthomonas</taxon>
    </lineage>
</organism>
<proteinExistence type="predicted"/>
<accession>A0A4Q1JZS6</accession>
<name>A0A4Q1JZS6_9GAMM</name>
<dbReference type="PANTHER" id="PTHR43861">
    <property type="entry name" value="TRANS-ACONITATE 2-METHYLTRANSFERASE-RELATED"/>
    <property type="match status" value="1"/>
</dbReference>
<dbReference type="InterPro" id="IPR029063">
    <property type="entry name" value="SAM-dependent_MTases_sf"/>
</dbReference>
<gene>
    <name evidence="2" type="ORF">EPA99_03185</name>
</gene>
<dbReference type="CDD" id="cd02440">
    <property type="entry name" value="AdoMet_MTases"/>
    <property type="match status" value="1"/>
</dbReference>
<dbReference type="InterPro" id="IPR013216">
    <property type="entry name" value="Methyltransf_11"/>
</dbReference>
<dbReference type="GO" id="GO:0008757">
    <property type="term" value="F:S-adenosylmethionine-dependent methyltransferase activity"/>
    <property type="evidence" value="ECO:0007669"/>
    <property type="project" value="InterPro"/>
</dbReference>